<name>E1WX53_HALMS</name>
<dbReference type="STRING" id="862908.BMS_0861"/>
<protein>
    <recommendedName>
        <fullName evidence="3">Methyltransferase type 11 domain-containing protein</fullName>
    </recommendedName>
</protein>
<reference evidence="2" key="1">
    <citation type="journal article" date="2013" name="ISME J.">
        <title>A small predatory core genome in the divergent marine Bacteriovorax marinus SJ and the terrestrial Bdellovibrio bacteriovorus.</title>
        <authorList>
            <person name="Crossman L.C."/>
            <person name="Chen H."/>
            <person name="Cerdeno-Tarraga A.M."/>
            <person name="Brooks K."/>
            <person name="Quail M.A."/>
            <person name="Pineiro S.A."/>
            <person name="Hobley L."/>
            <person name="Sockett R.E."/>
            <person name="Bentley S.D."/>
            <person name="Parkhill J."/>
            <person name="Williams H.N."/>
            <person name="Stine O.C."/>
        </authorList>
    </citation>
    <scope>NUCLEOTIDE SEQUENCE [LARGE SCALE GENOMIC DNA]</scope>
    <source>
        <strain evidence="2">ATCC BAA-682 / DSM 15412 / SJ</strain>
    </source>
</reference>
<dbReference type="EMBL" id="FQ312005">
    <property type="protein sequence ID" value="CBW25754.1"/>
    <property type="molecule type" value="Genomic_DNA"/>
</dbReference>
<dbReference type="KEGG" id="bmx:BMS_0861"/>
<dbReference type="PATRIC" id="fig|862908.3.peg.821"/>
<gene>
    <name evidence="1" type="ordered locus">BMS_0861</name>
</gene>
<organism evidence="1 2">
    <name type="scientific">Halobacteriovorax marinus (strain ATCC BAA-682 / DSM 15412 / SJ)</name>
    <name type="common">Bacteriovorax marinus</name>
    <dbReference type="NCBI Taxonomy" id="862908"/>
    <lineage>
        <taxon>Bacteria</taxon>
        <taxon>Pseudomonadati</taxon>
        <taxon>Bdellovibrionota</taxon>
        <taxon>Bacteriovoracia</taxon>
        <taxon>Bacteriovoracales</taxon>
        <taxon>Halobacteriovoraceae</taxon>
        <taxon>Halobacteriovorax</taxon>
    </lineage>
</organism>
<sequence>MKEKYDKHAYYLAAVQDPISDVERISKIYREIFKKDALSLREDFSGTYALSCCWVQSSKNRSALAIDLDPEAIAYGDNRYRANLSDDEQSRVESSVSNSLQTTSPKDIIATFNFSYCLLTSRALLLEYFKHAYSSLNEEGMLILDIFGGSDSEIPEIQEREVDDHDHLESFLFEFERKDFNPISRIANYGIHFKFNNGDEYLDAFTYCFRMWSIPEIRDLLAEAGFSSSKVYWEDFDEEGLGNGEFYQTESEENSVNWSAYIVGIK</sequence>
<dbReference type="PANTHER" id="PTHR37211:SF1">
    <property type="entry name" value="EXPRESSED PROTEIN"/>
    <property type="match status" value="1"/>
</dbReference>
<dbReference type="InterPro" id="IPR029063">
    <property type="entry name" value="SAM-dependent_MTases_sf"/>
</dbReference>
<accession>E1WX53</accession>
<dbReference type="PANTHER" id="PTHR37211">
    <property type="entry name" value="EXPRESSED PROTEIN"/>
    <property type="match status" value="1"/>
</dbReference>
<dbReference type="RefSeq" id="WP_014243539.1">
    <property type="nucleotide sequence ID" value="NC_016620.1"/>
</dbReference>
<keyword evidence="2" id="KW-1185">Reference proteome</keyword>
<proteinExistence type="predicted"/>
<dbReference type="AlphaFoldDB" id="E1WX53"/>
<dbReference type="eggNOG" id="COG2226">
    <property type="taxonomic scope" value="Bacteria"/>
</dbReference>
<evidence type="ECO:0008006" key="3">
    <source>
        <dbReference type="Google" id="ProtNLM"/>
    </source>
</evidence>
<dbReference type="OrthoDB" id="9786084at2"/>
<dbReference type="SUPFAM" id="SSF53335">
    <property type="entry name" value="S-adenosyl-L-methionine-dependent methyltransferases"/>
    <property type="match status" value="1"/>
</dbReference>
<dbReference type="Gene3D" id="2.20.25.110">
    <property type="entry name" value="S-adenosyl-L-methionine-dependent methyltransferases"/>
    <property type="match status" value="1"/>
</dbReference>
<dbReference type="Proteomes" id="UP000008963">
    <property type="component" value="Chromosome"/>
</dbReference>
<dbReference type="HOGENOM" id="CLU_056847_1_0_7"/>
<evidence type="ECO:0000313" key="1">
    <source>
        <dbReference type="EMBL" id="CBW25754.1"/>
    </source>
</evidence>
<dbReference type="Gene3D" id="3.40.50.150">
    <property type="entry name" value="Vaccinia Virus protein VP39"/>
    <property type="match status" value="1"/>
</dbReference>
<evidence type="ECO:0000313" key="2">
    <source>
        <dbReference type="Proteomes" id="UP000008963"/>
    </source>
</evidence>